<dbReference type="PROSITE" id="PS51819">
    <property type="entry name" value="VOC"/>
    <property type="match status" value="1"/>
</dbReference>
<evidence type="ECO:0000313" key="2">
    <source>
        <dbReference type="EMBL" id="QJQ31654.1"/>
    </source>
</evidence>
<dbReference type="SUPFAM" id="SSF54593">
    <property type="entry name" value="Glyoxalase/Bleomycin resistance protein/Dihydroxybiphenyl dioxygenase"/>
    <property type="match status" value="2"/>
</dbReference>
<proteinExistence type="predicted"/>
<dbReference type="RefSeq" id="WP_169943918.1">
    <property type="nucleotide sequence ID" value="NZ_CP053015.1"/>
</dbReference>
<keyword evidence="3" id="KW-1185">Reference proteome</keyword>
<organism evidence="2 3">
    <name type="scientific">Sphingomonas lacunae</name>
    <dbReference type="NCBI Taxonomy" id="2698828"/>
    <lineage>
        <taxon>Bacteria</taxon>
        <taxon>Pseudomonadati</taxon>
        <taxon>Pseudomonadota</taxon>
        <taxon>Alphaproteobacteria</taxon>
        <taxon>Sphingomonadales</taxon>
        <taxon>Sphingomonadaceae</taxon>
        <taxon>Sphingomonas</taxon>
    </lineage>
</organism>
<dbReference type="EMBL" id="CP053015">
    <property type="protein sequence ID" value="QJQ31654.1"/>
    <property type="molecule type" value="Genomic_DNA"/>
</dbReference>
<accession>A0A6M4ARD2</accession>
<dbReference type="Proteomes" id="UP000503018">
    <property type="component" value="Chromosome"/>
</dbReference>
<feature type="domain" description="VOC" evidence="1">
    <location>
        <begin position="161"/>
        <end position="317"/>
    </location>
</feature>
<gene>
    <name evidence="2" type="ORF">GV829_03695</name>
</gene>
<evidence type="ECO:0000313" key="3">
    <source>
        <dbReference type="Proteomes" id="UP000503018"/>
    </source>
</evidence>
<dbReference type="KEGG" id="slan:GV829_03695"/>
<name>A0A6M4ARD2_9SPHN</name>
<dbReference type="InterPro" id="IPR037523">
    <property type="entry name" value="VOC_core"/>
</dbReference>
<protein>
    <recommendedName>
        <fullName evidence="1">VOC domain-containing protein</fullName>
    </recommendedName>
</protein>
<dbReference type="InterPro" id="IPR004360">
    <property type="entry name" value="Glyas_Fos-R_dOase_dom"/>
</dbReference>
<sequence length="323" mass="34755">MTNSAHDNGYDELIAIVADADASAERLCQIMGFVVGHRGLVDPGLLALHELDPAQGWREIVIGQPQCDRGRIRLWQCAGAVAPARRLGAQAWDVGGLFDVSLRSLGPIDDLLAGFCRNGFSAMAPVADFNMGGLDVREALVRDGDSLCFAMAERISPPLTGWDHVEGPVSNPFNSVITVEDLDEAKRFFLDGLGWTALVDTTLVHEGGRNVMGLPLDVARDKPVALTIVQQQGRMEGSVELIAYPCEGHDFRGDQPHWRGLASLSFPISNLEALLERAEAAGAAIVPPRSIDRGIHGRGQAAAVITPWAARLVFFQPDNAARP</sequence>
<evidence type="ECO:0000259" key="1">
    <source>
        <dbReference type="PROSITE" id="PS51819"/>
    </source>
</evidence>
<reference evidence="2 3" key="1">
    <citation type="submission" date="2020-01" db="EMBL/GenBank/DDBJ databases">
        <title>Sphingomonas sp. strain CSW-10.</title>
        <authorList>
            <person name="Chen W.-M."/>
        </authorList>
    </citation>
    <scope>NUCLEOTIDE SEQUENCE [LARGE SCALE GENOMIC DNA]</scope>
    <source>
        <strain evidence="2 3">CSW-10</strain>
    </source>
</reference>
<dbReference type="InterPro" id="IPR029068">
    <property type="entry name" value="Glyas_Bleomycin-R_OHBP_Dase"/>
</dbReference>
<dbReference type="AlphaFoldDB" id="A0A6M4ARD2"/>
<dbReference type="Pfam" id="PF00903">
    <property type="entry name" value="Glyoxalase"/>
    <property type="match status" value="1"/>
</dbReference>
<dbReference type="Gene3D" id="3.10.180.10">
    <property type="entry name" value="2,3-Dihydroxybiphenyl 1,2-Dioxygenase, domain 1"/>
    <property type="match status" value="1"/>
</dbReference>